<dbReference type="Proteomes" id="UP000593571">
    <property type="component" value="Unassembled WGS sequence"/>
</dbReference>
<comment type="caution">
    <text evidence="2">The sequence shown here is derived from an EMBL/GenBank/DDBJ whole genome shotgun (WGS) entry which is preliminary data.</text>
</comment>
<dbReference type="EMBL" id="JACASE010000008">
    <property type="protein sequence ID" value="KAF6441996.1"/>
    <property type="molecule type" value="Genomic_DNA"/>
</dbReference>
<accession>A0A7J8F2X2</accession>
<keyword evidence="1" id="KW-0732">Signal</keyword>
<feature type="signal peptide" evidence="1">
    <location>
        <begin position="1"/>
        <end position="25"/>
    </location>
</feature>
<feature type="chain" id="PRO_5029855485" evidence="1">
    <location>
        <begin position="26"/>
        <end position="192"/>
    </location>
</feature>
<gene>
    <name evidence="2" type="ORF">HJG63_016187</name>
</gene>
<reference evidence="2 3" key="1">
    <citation type="journal article" date="2020" name="Nature">
        <title>Six reference-quality genomes reveal evolution of bat adaptations.</title>
        <authorList>
            <person name="Jebb D."/>
            <person name="Huang Z."/>
            <person name="Pippel M."/>
            <person name="Hughes G.M."/>
            <person name="Lavrichenko K."/>
            <person name="Devanna P."/>
            <person name="Winkler S."/>
            <person name="Jermiin L.S."/>
            <person name="Skirmuntt E.C."/>
            <person name="Katzourakis A."/>
            <person name="Burkitt-Gray L."/>
            <person name="Ray D.A."/>
            <person name="Sullivan K.A.M."/>
            <person name="Roscito J.G."/>
            <person name="Kirilenko B.M."/>
            <person name="Davalos L.M."/>
            <person name="Corthals A.P."/>
            <person name="Power M.L."/>
            <person name="Jones G."/>
            <person name="Ransome R.D."/>
            <person name="Dechmann D.K.N."/>
            <person name="Locatelli A.G."/>
            <person name="Puechmaille S.J."/>
            <person name="Fedrigo O."/>
            <person name="Jarvis E.D."/>
            <person name="Hiller M."/>
            <person name="Vernes S.C."/>
            <person name="Myers E.W."/>
            <person name="Teeling E.C."/>
        </authorList>
    </citation>
    <scope>NUCLEOTIDE SEQUENCE [LARGE SCALE GENOMIC DNA]</scope>
    <source>
        <strain evidence="2">MRouAeg1</strain>
        <tissue evidence="2">Muscle</tissue>
    </source>
</reference>
<evidence type="ECO:0000313" key="3">
    <source>
        <dbReference type="Proteomes" id="UP000593571"/>
    </source>
</evidence>
<dbReference type="AlphaFoldDB" id="A0A7J8F2X2"/>
<sequence length="192" mass="21590">MGCVGRKTLSFFLIFLPIYLHGALSQEVGPAVQRKPFFERLRRLEEQFRSFREVTITYLQAIASNYNLSFNIDARFQSLAQESQAMALVVNQSQAAMQGDLSHLKTWMKKTQRRSRKFATWTLHLSSRMPPPRMWSSSVLASPWAFGPCLSAAGSAQPQATWAPCSPMPLRRMTTNWCCTAGTPCPLAPSTL</sequence>
<evidence type="ECO:0000313" key="2">
    <source>
        <dbReference type="EMBL" id="KAF6441996.1"/>
    </source>
</evidence>
<keyword evidence="3" id="KW-1185">Reference proteome</keyword>
<name>A0A7J8F2X2_ROUAE</name>
<organism evidence="2 3">
    <name type="scientific">Rousettus aegyptiacus</name>
    <name type="common">Egyptian fruit bat</name>
    <name type="synonym">Pteropus aegyptiacus</name>
    <dbReference type="NCBI Taxonomy" id="9407"/>
    <lineage>
        <taxon>Eukaryota</taxon>
        <taxon>Metazoa</taxon>
        <taxon>Chordata</taxon>
        <taxon>Craniata</taxon>
        <taxon>Vertebrata</taxon>
        <taxon>Euteleostomi</taxon>
        <taxon>Mammalia</taxon>
        <taxon>Eutheria</taxon>
        <taxon>Laurasiatheria</taxon>
        <taxon>Chiroptera</taxon>
        <taxon>Yinpterochiroptera</taxon>
        <taxon>Pteropodoidea</taxon>
        <taxon>Pteropodidae</taxon>
        <taxon>Rousettinae</taxon>
        <taxon>Rousettus</taxon>
    </lineage>
</organism>
<evidence type="ECO:0000256" key="1">
    <source>
        <dbReference type="SAM" id="SignalP"/>
    </source>
</evidence>
<proteinExistence type="predicted"/>
<protein>
    <submittedName>
        <fullName evidence="2">Pentraxin 4</fullName>
    </submittedName>
</protein>